<keyword evidence="2" id="KW-0805">Transcription regulation</keyword>
<accession>A0A0H3DG70</accession>
<evidence type="ECO:0000256" key="4">
    <source>
        <dbReference type="ARBA" id="ARBA00023163"/>
    </source>
</evidence>
<reference evidence="6 7" key="1">
    <citation type="journal article" date="2010" name="Cell Res.">
        <title>Complete genome sequence of the rifamycin SV-producing Amycolatopsis mediterranei U32 revealed its genetic characteristics in phylogeny and metabolism.</title>
        <authorList>
            <person name="Zhao W."/>
            <person name="Zhong Y."/>
            <person name="Yuan H."/>
            <person name="Wang J."/>
            <person name="Zheng H."/>
            <person name="Wang Y."/>
            <person name="Cen X."/>
            <person name="Xu F."/>
            <person name="Bai J."/>
            <person name="Han X."/>
            <person name="Lu G."/>
            <person name="Zhu Y."/>
            <person name="Shao Z."/>
            <person name="Yan H."/>
            <person name="Li C."/>
            <person name="Peng N."/>
            <person name="Zhang Z."/>
            <person name="Zhang Y."/>
            <person name="Lin W."/>
            <person name="Fan Y."/>
            <person name="Qin Z."/>
            <person name="Hu Y."/>
            <person name="Zhu B."/>
            <person name="Wang S."/>
            <person name="Ding X."/>
            <person name="Zhao G.P."/>
        </authorList>
    </citation>
    <scope>NUCLEOTIDE SEQUENCE [LARGE SCALE GENOMIC DNA]</scope>
    <source>
        <strain evidence="7">U-32</strain>
    </source>
</reference>
<evidence type="ECO:0000259" key="5">
    <source>
        <dbReference type="Pfam" id="PF08281"/>
    </source>
</evidence>
<dbReference type="OrthoDB" id="5244716at2"/>
<comment type="similarity">
    <text evidence="1">Belongs to the sigma-70 factor family. ECF subfamily.</text>
</comment>
<dbReference type="InterPro" id="IPR039425">
    <property type="entry name" value="RNA_pol_sigma-70-like"/>
</dbReference>
<organism evidence="6 7">
    <name type="scientific">Amycolatopsis mediterranei (strain U-32)</name>
    <dbReference type="NCBI Taxonomy" id="749927"/>
    <lineage>
        <taxon>Bacteria</taxon>
        <taxon>Bacillati</taxon>
        <taxon>Actinomycetota</taxon>
        <taxon>Actinomycetes</taxon>
        <taxon>Pseudonocardiales</taxon>
        <taxon>Pseudonocardiaceae</taxon>
        <taxon>Amycolatopsis</taxon>
    </lineage>
</organism>
<evidence type="ECO:0000313" key="6">
    <source>
        <dbReference type="EMBL" id="ADJ49865.1"/>
    </source>
</evidence>
<dbReference type="InterPro" id="IPR014284">
    <property type="entry name" value="RNA_pol_sigma-70_dom"/>
</dbReference>
<dbReference type="Gene3D" id="1.10.10.10">
    <property type="entry name" value="Winged helix-like DNA-binding domain superfamily/Winged helix DNA-binding domain"/>
    <property type="match status" value="1"/>
</dbReference>
<dbReference type="PANTHER" id="PTHR43133:SF46">
    <property type="entry name" value="RNA POLYMERASE SIGMA-70 FACTOR ECF SUBFAMILY"/>
    <property type="match status" value="1"/>
</dbReference>
<evidence type="ECO:0000313" key="7">
    <source>
        <dbReference type="Proteomes" id="UP000000328"/>
    </source>
</evidence>
<dbReference type="GO" id="GO:0003677">
    <property type="term" value="F:DNA binding"/>
    <property type="evidence" value="ECO:0007669"/>
    <property type="project" value="InterPro"/>
</dbReference>
<dbReference type="SUPFAM" id="SSF88659">
    <property type="entry name" value="Sigma3 and sigma4 domains of RNA polymerase sigma factors"/>
    <property type="match status" value="1"/>
</dbReference>
<feature type="domain" description="RNA polymerase sigma factor 70 region 4 type 2" evidence="5">
    <location>
        <begin position="66"/>
        <end position="120"/>
    </location>
</feature>
<dbReference type="EMBL" id="CP002000">
    <property type="protein sequence ID" value="ADJ49865.1"/>
    <property type="molecule type" value="Genomic_DNA"/>
</dbReference>
<dbReference type="GO" id="GO:0016987">
    <property type="term" value="F:sigma factor activity"/>
    <property type="evidence" value="ECO:0007669"/>
    <property type="project" value="UniProtKB-KW"/>
</dbReference>
<dbReference type="KEGG" id="amd:AMED_8165"/>
<proteinExistence type="inferred from homology"/>
<dbReference type="eggNOG" id="COG1595">
    <property type="taxonomic scope" value="Bacteria"/>
</dbReference>
<keyword evidence="3" id="KW-0731">Sigma factor</keyword>
<dbReference type="AlphaFoldDB" id="A0A0H3DG70"/>
<dbReference type="CDD" id="cd06171">
    <property type="entry name" value="Sigma70_r4"/>
    <property type="match status" value="1"/>
</dbReference>
<dbReference type="InterPro" id="IPR036388">
    <property type="entry name" value="WH-like_DNA-bd_sf"/>
</dbReference>
<dbReference type="Proteomes" id="UP000000328">
    <property type="component" value="Chromosome"/>
</dbReference>
<gene>
    <name evidence="6" type="primary">rpoE</name>
    <name evidence="6" type="ordered locus">AMED_8165</name>
</gene>
<evidence type="ECO:0000256" key="3">
    <source>
        <dbReference type="ARBA" id="ARBA00023082"/>
    </source>
</evidence>
<protein>
    <submittedName>
        <fullName evidence="6">RNA polymerase sigma-70 factor, ECF subfamily</fullName>
    </submittedName>
</protein>
<dbReference type="PANTHER" id="PTHR43133">
    <property type="entry name" value="RNA POLYMERASE ECF-TYPE SIGMA FACTO"/>
    <property type="match status" value="1"/>
</dbReference>
<evidence type="ECO:0000256" key="1">
    <source>
        <dbReference type="ARBA" id="ARBA00010641"/>
    </source>
</evidence>
<dbReference type="Pfam" id="PF08281">
    <property type="entry name" value="Sigma70_r4_2"/>
    <property type="match status" value="1"/>
</dbReference>
<evidence type="ECO:0000256" key="2">
    <source>
        <dbReference type="ARBA" id="ARBA00023015"/>
    </source>
</evidence>
<dbReference type="InterPro" id="IPR013324">
    <property type="entry name" value="RNA_pol_sigma_r3/r4-like"/>
</dbReference>
<dbReference type="HOGENOM" id="CLU_1933605_0_0_11"/>
<sequence length="130" mass="14523">MAVASKIATFDGRAQFTVWLRAVANNSALMTYRRLRAHAQRVQYPASLPDRADPRRTSVIAGTRIALLDAIEQLQVEDPDAAQPFLLREIGGLTYQEIVDYLGISLVNVKARIHRARKRIRAQLGDLRAG</sequence>
<dbReference type="InterPro" id="IPR013249">
    <property type="entry name" value="RNA_pol_sigma70_r4_t2"/>
</dbReference>
<dbReference type="GO" id="GO:0006352">
    <property type="term" value="P:DNA-templated transcription initiation"/>
    <property type="evidence" value="ECO:0007669"/>
    <property type="project" value="InterPro"/>
</dbReference>
<name>A0A0H3DG70_AMYMU</name>
<dbReference type="NCBIfam" id="TIGR02937">
    <property type="entry name" value="sigma70-ECF"/>
    <property type="match status" value="1"/>
</dbReference>
<keyword evidence="4" id="KW-0804">Transcription</keyword>